<keyword evidence="4 6" id="KW-0732">Signal</keyword>
<evidence type="ECO:0000256" key="1">
    <source>
        <dbReference type="ARBA" id="ARBA00004418"/>
    </source>
</evidence>
<dbReference type="Pfam" id="PF13416">
    <property type="entry name" value="SBP_bac_8"/>
    <property type="match status" value="1"/>
</dbReference>
<evidence type="ECO:0000256" key="3">
    <source>
        <dbReference type="ARBA" id="ARBA00022448"/>
    </source>
</evidence>
<evidence type="ECO:0000313" key="8">
    <source>
        <dbReference type="Proteomes" id="UP001164020"/>
    </source>
</evidence>
<accession>A0ABY7BW44</accession>
<dbReference type="SUPFAM" id="SSF53850">
    <property type="entry name" value="Periplasmic binding protein-like II"/>
    <property type="match status" value="1"/>
</dbReference>
<feature type="signal peptide" evidence="6">
    <location>
        <begin position="1"/>
        <end position="25"/>
    </location>
</feature>
<dbReference type="Proteomes" id="UP001164020">
    <property type="component" value="Chromosome"/>
</dbReference>
<dbReference type="PANTHER" id="PTHR30006:SF3">
    <property type="entry name" value="THIAMINE-BINDING PERIPLASMIC PROTEIN"/>
    <property type="match status" value="1"/>
</dbReference>
<dbReference type="RefSeq" id="WP_268880077.1">
    <property type="nucleotide sequence ID" value="NZ_CP114029.1"/>
</dbReference>
<dbReference type="EMBL" id="CP114029">
    <property type="protein sequence ID" value="WAP67617.1"/>
    <property type="molecule type" value="Genomic_DNA"/>
</dbReference>
<evidence type="ECO:0000313" key="7">
    <source>
        <dbReference type="EMBL" id="WAP67617.1"/>
    </source>
</evidence>
<evidence type="ECO:0000256" key="4">
    <source>
        <dbReference type="ARBA" id="ARBA00022729"/>
    </source>
</evidence>
<proteinExistence type="inferred from homology"/>
<keyword evidence="8" id="KW-1185">Reference proteome</keyword>
<feature type="chain" id="PRO_5046762041" evidence="6">
    <location>
        <begin position="26"/>
        <end position="349"/>
    </location>
</feature>
<dbReference type="PANTHER" id="PTHR30006">
    <property type="entry name" value="THIAMINE-BINDING PERIPLASMIC PROTEIN-RELATED"/>
    <property type="match status" value="1"/>
</dbReference>
<evidence type="ECO:0000256" key="5">
    <source>
        <dbReference type="ARBA" id="ARBA00022764"/>
    </source>
</evidence>
<protein>
    <submittedName>
        <fullName evidence="7">Extracellular solute-binding protein</fullName>
    </submittedName>
</protein>
<comment type="similarity">
    <text evidence="2">Belongs to the bacterial solute-binding protein 1 family.</text>
</comment>
<name>A0ABY7BW44_9HYPH</name>
<dbReference type="Gene3D" id="3.40.190.10">
    <property type="entry name" value="Periplasmic binding protein-like II"/>
    <property type="match status" value="2"/>
</dbReference>
<comment type="subcellular location">
    <subcellularLocation>
        <location evidence="1">Periplasm</location>
    </subcellularLocation>
</comment>
<reference evidence="7" key="1">
    <citation type="submission" date="2022-12" db="EMBL/GenBank/DDBJ databases">
        <title>Jiella pelagia sp. nov., isolated from phosphonate enriched culture of Northwest Pacific surface seawater.</title>
        <authorList>
            <person name="Shin D.Y."/>
            <person name="Hwang C.Y."/>
        </authorList>
    </citation>
    <scope>NUCLEOTIDE SEQUENCE</scope>
    <source>
        <strain evidence="7">HL-NP1</strain>
    </source>
</reference>
<keyword evidence="5" id="KW-0574">Periplasm</keyword>
<organism evidence="7 8">
    <name type="scientific">Jiella pelagia</name>
    <dbReference type="NCBI Taxonomy" id="2986949"/>
    <lineage>
        <taxon>Bacteria</taxon>
        <taxon>Pseudomonadati</taxon>
        <taxon>Pseudomonadota</taxon>
        <taxon>Alphaproteobacteria</taxon>
        <taxon>Hyphomicrobiales</taxon>
        <taxon>Aurantimonadaceae</taxon>
        <taxon>Jiella</taxon>
    </lineage>
</organism>
<keyword evidence="3" id="KW-0813">Transport</keyword>
<evidence type="ECO:0000256" key="2">
    <source>
        <dbReference type="ARBA" id="ARBA00008520"/>
    </source>
</evidence>
<dbReference type="InterPro" id="IPR006059">
    <property type="entry name" value="SBP"/>
</dbReference>
<evidence type="ECO:0000256" key="6">
    <source>
        <dbReference type="SAM" id="SignalP"/>
    </source>
</evidence>
<sequence>MTRQAHLIGAMAGVLMATAGAPALADEVVLATTGGLMRNMMEEYMYLPFEDETGTTVIPFDIEVPDQWARAEGMMRTKNVEFDIVTATGPDLVGRTDMLMDIPCDKLENVKEFGLKGACQPKGVARTTGGMVLAYNKDAFDGKAPQNWADFWDTETFPGPRGLPDTGDKDWWVPAVALLADGVKKEDLFPLDLDRAYKKLDEIRPKIAVWWKTGNQVQQIMRDNEVVMTMSYSGRALATIKEGAPFAMAWDGAIRDTGYFSILKDAPNAEGALKFIDFFYGNSEGQPKFISAVGYATSTSNGLTKLPEDEQKLYATYPANYEVLVDPDFKWIGDNRDMLRERWTAWLAQ</sequence>
<gene>
    <name evidence="7" type="ORF">OH818_19275</name>
</gene>